<name>A0A0B5N7T3_BACTU</name>
<gene>
    <name evidence="1" type="ORF">BF38_6045</name>
    <name evidence="2" type="ORF">FO599_00725</name>
    <name evidence="3" type="ORF">FOC89_02920</name>
</gene>
<dbReference type="EMBL" id="CP053979">
    <property type="protein sequence ID" value="QKH22947.1"/>
    <property type="molecule type" value="Genomic_DNA"/>
</dbReference>
<evidence type="ECO:0000313" key="3">
    <source>
        <dbReference type="EMBL" id="QKH22947.1"/>
    </source>
</evidence>
<dbReference type="Proteomes" id="UP000031876">
    <property type="component" value="Plasmid 2"/>
</dbReference>
<proteinExistence type="predicted"/>
<dbReference type="KEGG" id="btw:BF38_6045"/>
<reference evidence="3 5" key="3">
    <citation type="submission" date="2020-05" db="EMBL/GenBank/DDBJ databases">
        <title>FDA dAtabase for Regulatory Grade micrObial Sequences (FDA-ARGOS): Supporting development and validation of Infectious Disease Dx tests.</title>
        <authorList>
            <person name="Nelson B."/>
            <person name="Plummer A."/>
            <person name="Tallon L."/>
            <person name="Sadzewicz L."/>
            <person name="Zhao X."/>
            <person name="Vavikolanu K."/>
            <person name="Mehta A."/>
            <person name="Aluvathingal J."/>
            <person name="Nadendla S."/>
            <person name="Myers T."/>
            <person name="Yan Y."/>
            <person name="Sichtig H."/>
        </authorList>
    </citation>
    <scope>NUCLEOTIDE SEQUENCE [LARGE SCALE GENOMIC DNA]</scope>
    <source>
        <strain evidence="3 5">FDAARGOS_795</strain>
        <plasmid evidence="3 5">unnamed3</plasmid>
    </source>
</reference>
<dbReference type="Proteomes" id="UP000501107">
    <property type="component" value="Plasmid unnamed3"/>
</dbReference>
<evidence type="ECO:0000313" key="4">
    <source>
        <dbReference type="Proteomes" id="UP000031876"/>
    </source>
</evidence>
<reference evidence="2" key="2">
    <citation type="submission" date="2019-07" db="EMBL/GenBank/DDBJ databases">
        <title>Phylogenomic Reclassification of ATCC Bacillus Strains and Various Taxa within the Genus Bacillus.</title>
        <authorList>
            <person name="Riojas M.A."/>
            <person name="Frank A.M."/>
            <person name="Fenn S.L."/>
            <person name="King S.P."/>
            <person name="Brower S.M."/>
            <person name="Hazbon M.H."/>
        </authorList>
    </citation>
    <scope>NUCLEOTIDE SEQUENCE</scope>
    <source>
        <strain evidence="2">ATCC 35646</strain>
    </source>
</reference>
<dbReference type="RefSeq" id="WP_000962017.1">
    <property type="nucleotide sequence ID" value="NZ_CP009334.1"/>
</dbReference>
<dbReference type="EMBL" id="CP009334">
    <property type="protein sequence ID" value="AJG73824.1"/>
    <property type="molecule type" value="Genomic_DNA"/>
</dbReference>
<protein>
    <submittedName>
        <fullName evidence="3">Uncharacterized protein</fullName>
    </submittedName>
</protein>
<evidence type="ECO:0000313" key="5">
    <source>
        <dbReference type="Proteomes" id="UP000501107"/>
    </source>
</evidence>
<dbReference type="EMBL" id="VKQN01000001">
    <property type="protein sequence ID" value="MDR4174653.1"/>
    <property type="molecule type" value="Genomic_DNA"/>
</dbReference>
<accession>A0A0B5N7T3</accession>
<geneLocation type="plasmid" evidence="3 5">
    <name>unnamed3</name>
</geneLocation>
<reference evidence="1 4" key="1">
    <citation type="journal article" date="2015" name="Genome Announc.">
        <title>Complete genome sequences for 35 biothreat assay-relevant bacillus species.</title>
        <authorList>
            <person name="Johnson S.L."/>
            <person name="Daligault H.E."/>
            <person name="Davenport K.W."/>
            <person name="Jaissle J."/>
            <person name="Frey K.G."/>
            <person name="Ladner J.T."/>
            <person name="Broomall S.M."/>
            <person name="Bishop-Lilly K.A."/>
            <person name="Bruce D.C."/>
            <person name="Gibbons H.S."/>
            <person name="Coyne S.R."/>
            <person name="Lo C.C."/>
            <person name="Meincke L."/>
            <person name="Munk A.C."/>
            <person name="Koroleva G.I."/>
            <person name="Rosenzweig C.N."/>
            <person name="Palacios G.F."/>
            <person name="Redden C.L."/>
            <person name="Minogue T.D."/>
            <person name="Chain P.S."/>
        </authorList>
    </citation>
    <scope>NUCLEOTIDE SEQUENCE [LARGE SCALE GENOMIC DNA]</scope>
    <source>
        <strain evidence="1 4">HD1011</strain>
        <plasmid evidence="1 4">2</plasmid>
    </source>
</reference>
<organism evidence="3 5">
    <name type="scientific">Bacillus thuringiensis</name>
    <dbReference type="NCBI Taxonomy" id="1428"/>
    <lineage>
        <taxon>Bacteria</taxon>
        <taxon>Bacillati</taxon>
        <taxon>Bacillota</taxon>
        <taxon>Bacilli</taxon>
        <taxon>Bacillales</taxon>
        <taxon>Bacillaceae</taxon>
        <taxon>Bacillus</taxon>
        <taxon>Bacillus cereus group</taxon>
    </lineage>
</organism>
<dbReference type="Proteomes" id="UP001181533">
    <property type="component" value="Unassembled WGS sequence"/>
</dbReference>
<evidence type="ECO:0000313" key="1">
    <source>
        <dbReference type="EMBL" id="AJG73824.1"/>
    </source>
</evidence>
<keyword evidence="3" id="KW-0614">Plasmid</keyword>
<geneLocation type="plasmid" evidence="1 4">
    <name>2</name>
</geneLocation>
<sequence>MLVVKTEVNVNKTTKVARVLDTRERVLFESQSGKALENLKQWFELMGIDGENKQMPYKSTIGEVHKDNWVLNHYIELAYFDSVDKVPTDSKPCRIHASQYSTSTMSSLTETMCFVHAKGSVTRVYVPLQDSEVFQELANKVINSIETIPVLQLRPVTEGLVRL</sequence>
<evidence type="ECO:0000313" key="2">
    <source>
        <dbReference type="EMBL" id="MDR4174653.1"/>
    </source>
</evidence>
<dbReference type="AlphaFoldDB" id="A0A0B5N7T3"/>